<dbReference type="RefSeq" id="WP_229581465.1">
    <property type="nucleotide sequence ID" value="NZ_BMXF01000008.1"/>
</dbReference>
<dbReference type="PANTHER" id="PTHR30026">
    <property type="entry name" value="OUTER MEMBRANE PROTEIN TOLC"/>
    <property type="match status" value="1"/>
</dbReference>
<dbReference type="SUPFAM" id="SSF56954">
    <property type="entry name" value="Outer membrane efflux proteins (OEP)"/>
    <property type="match status" value="1"/>
</dbReference>
<comment type="caution">
    <text evidence="7">The sequence shown here is derived from an EMBL/GenBank/DDBJ whole genome shotgun (WGS) entry which is preliminary data.</text>
</comment>
<dbReference type="GO" id="GO:0009279">
    <property type="term" value="C:cell outer membrane"/>
    <property type="evidence" value="ECO:0007669"/>
    <property type="project" value="UniProtKB-SubCell"/>
</dbReference>
<keyword evidence="4" id="KW-0472">Membrane</keyword>
<evidence type="ECO:0000256" key="2">
    <source>
        <dbReference type="ARBA" id="ARBA00022452"/>
    </source>
</evidence>
<comment type="subcellular location">
    <subcellularLocation>
        <location evidence="1">Cell outer membrane</location>
    </subcellularLocation>
</comment>
<feature type="chain" id="PRO_5035194313" description="TolC family protein" evidence="6">
    <location>
        <begin position="22"/>
        <end position="418"/>
    </location>
</feature>
<reference evidence="7 8" key="1">
    <citation type="journal article" date="2014" name="Int. J. Syst. Evol. Microbiol.">
        <title>Complete genome sequence of Corynebacterium casei LMG S-19264T (=DSM 44701T), isolated from a smear-ripened cheese.</title>
        <authorList>
            <consortium name="US DOE Joint Genome Institute (JGI-PGF)"/>
            <person name="Walter F."/>
            <person name="Albersmeier A."/>
            <person name="Kalinowski J."/>
            <person name="Ruckert C."/>
        </authorList>
    </citation>
    <scope>NUCLEOTIDE SEQUENCE [LARGE SCALE GENOMIC DNA]</scope>
    <source>
        <strain evidence="7 8">KCTC 12866</strain>
    </source>
</reference>
<organism evidence="7 8">
    <name type="scientific">Persicitalea jodogahamensis</name>
    <dbReference type="NCBI Taxonomy" id="402147"/>
    <lineage>
        <taxon>Bacteria</taxon>
        <taxon>Pseudomonadati</taxon>
        <taxon>Bacteroidota</taxon>
        <taxon>Cytophagia</taxon>
        <taxon>Cytophagales</taxon>
        <taxon>Spirosomataceae</taxon>
        <taxon>Persicitalea</taxon>
    </lineage>
</organism>
<name>A0A8J3GB44_9BACT</name>
<keyword evidence="2" id="KW-1134">Transmembrane beta strand</keyword>
<dbReference type="GO" id="GO:1990281">
    <property type="term" value="C:efflux pump complex"/>
    <property type="evidence" value="ECO:0007669"/>
    <property type="project" value="TreeGrafter"/>
</dbReference>
<dbReference type="AlphaFoldDB" id="A0A8J3GB44"/>
<keyword evidence="8" id="KW-1185">Reference proteome</keyword>
<evidence type="ECO:0000313" key="8">
    <source>
        <dbReference type="Proteomes" id="UP000598271"/>
    </source>
</evidence>
<dbReference type="InterPro" id="IPR051906">
    <property type="entry name" value="TolC-like"/>
</dbReference>
<accession>A0A8J3GB44</accession>
<evidence type="ECO:0000256" key="1">
    <source>
        <dbReference type="ARBA" id="ARBA00004442"/>
    </source>
</evidence>
<dbReference type="Proteomes" id="UP000598271">
    <property type="component" value="Unassembled WGS sequence"/>
</dbReference>
<evidence type="ECO:0000256" key="4">
    <source>
        <dbReference type="ARBA" id="ARBA00023136"/>
    </source>
</evidence>
<evidence type="ECO:0000256" key="6">
    <source>
        <dbReference type="SAM" id="SignalP"/>
    </source>
</evidence>
<protein>
    <recommendedName>
        <fullName evidence="9">TolC family protein</fullName>
    </recommendedName>
</protein>
<gene>
    <name evidence="7" type="ORF">GCM10007390_49540</name>
</gene>
<keyword evidence="3" id="KW-0812">Transmembrane</keyword>
<dbReference type="PANTHER" id="PTHR30026:SF20">
    <property type="entry name" value="OUTER MEMBRANE PROTEIN TOLC"/>
    <property type="match status" value="1"/>
</dbReference>
<keyword evidence="5" id="KW-0998">Cell outer membrane</keyword>
<evidence type="ECO:0000256" key="5">
    <source>
        <dbReference type="ARBA" id="ARBA00023237"/>
    </source>
</evidence>
<evidence type="ECO:0000313" key="7">
    <source>
        <dbReference type="EMBL" id="GHB87648.1"/>
    </source>
</evidence>
<evidence type="ECO:0008006" key="9">
    <source>
        <dbReference type="Google" id="ProtNLM"/>
    </source>
</evidence>
<keyword evidence="6" id="KW-0732">Signal</keyword>
<feature type="signal peptide" evidence="6">
    <location>
        <begin position="1"/>
        <end position="21"/>
    </location>
</feature>
<dbReference type="Gene3D" id="1.20.1600.10">
    <property type="entry name" value="Outer membrane efflux proteins (OEP)"/>
    <property type="match status" value="1"/>
</dbReference>
<evidence type="ECO:0000256" key="3">
    <source>
        <dbReference type="ARBA" id="ARBA00022692"/>
    </source>
</evidence>
<dbReference type="EMBL" id="BMXF01000008">
    <property type="protein sequence ID" value="GHB87648.1"/>
    <property type="molecule type" value="Genomic_DNA"/>
</dbReference>
<dbReference type="GO" id="GO:0015288">
    <property type="term" value="F:porin activity"/>
    <property type="evidence" value="ECO:0007669"/>
    <property type="project" value="TreeGrafter"/>
</dbReference>
<dbReference type="GO" id="GO:0015562">
    <property type="term" value="F:efflux transmembrane transporter activity"/>
    <property type="evidence" value="ECO:0007669"/>
    <property type="project" value="InterPro"/>
</dbReference>
<sequence>MTYNIKWLVGSLFLLPIGAKAQQSAEVLSLPEIIRQIESDNLLLQTYAPRAESYRYKGDAATAWMAPMVGLGTFMTPYPFQKITDARDRGMIMLRAEQEIPNLSRQRAERRAIESQTRVETVSREVALNKLRAEAKSSYYTWLVSLEQIDVLKKTGEILAMMKKVEEVRYPFNQASLGSIYRAEAEIEKNRNMILMQAGNIERARATLNALMNREGNQPFTIDTTYRPRFVPVARFDTLSLAADRSDIVRMNAQIESMRLNIEATALQRKPDFRVQFDHMNPLDPMMPKVFSAMGMIKIPFASWSSKMYKSDIRAMELNIQAMTTERAAMLQETQGMLYGMQAGLLAMEARIRTLETRVIPALRKAFDAGFLVYQENKLPLTELLDSWEALNMTEMELLEERDKFYQMIVNYEQELYR</sequence>
<proteinExistence type="predicted"/>